<dbReference type="InterPro" id="IPR025248">
    <property type="entry name" value="DUF4007"/>
</dbReference>
<dbReference type="EMBL" id="WHNZ01000013">
    <property type="protein sequence ID" value="NOU99525.1"/>
    <property type="molecule type" value="Genomic_DNA"/>
</dbReference>
<keyword evidence="3" id="KW-1185">Reference proteome</keyword>
<accession>A0ABX1ZHK0</accession>
<evidence type="ECO:0000313" key="2">
    <source>
        <dbReference type="EMBL" id="NOU99525.1"/>
    </source>
</evidence>
<feature type="domain" description="DUF4007" evidence="1">
    <location>
        <begin position="3"/>
        <end position="284"/>
    </location>
</feature>
<sequence length="290" mass="34111">MGYGQHQSFYLRPNWMSKMIRSLKEDPRFFYDDAAFEKVGLGKNMIKSARYWTISMKIAEEGRNLEKKTVHQLTEFASIFYQYDRFIRYPETASLLHYHLVSNREPATTWYWFFNIVGENAISINELKNSLKNWVMQNESKTVSDNSLKRDIDCLILLYTSGSKKDSDPEEVIQSPIQQLQLLSEREGIIYKNSPTIEEIGLPALMYCLLDYGKINNIDSLSVEQIQHLPGLWGRVFNFKRNNIVSALELLTQHPKYPIRFVRTNRIDTIRWPEITPLEYLKNEYASKEV</sequence>
<reference evidence="2 3" key="1">
    <citation type="submission" date="2019-10" db="EMBL/GenBank/DDBJ databases">
        <title>Description of Paenibacillus pedi sp. nov.</title>
        <authorList>
            <person name="Carlier A."/>
            <person name="Qi S."/>
        </authorList>
    </citation>
    <scope>NUCLEOTIDE SEQUENCE [LARGE SCALE GENOMIC DNA]</scope>
    <source>
        <strain evidence="2 3">LMG 31457</strain>
    </source>
</reference>
<protein>
    <submittedName>
        <fullName evidence="2">DUF4007 family protein</fullName>
    </submittedName>
</protein>
<gene>
    <name evidence="2" type="ORF">GC097_05735</name>
</gene>
<dbReference type="RefSeq" id="WP_171682399.1">
    <property type="nucleotide sequence ID" value="NZ_WHNZ01000013.1"/>
</dbReference>
<dbReference type="Pfam" id="PF13182">
    <property type="entry name" value="DUF4007"/>
    <property type="match status" value="1"/>
</dbReference>
<evidence type="ECO:0000313" key="3">
    <source>
        <dbReference type="Proteomes" id="UP000618579"/>
    </source>
</evidence>
<name>A0ABX1ZHK0_9BACL</name>
<proteinExistence type="predicted"/>
<dbReference type="Proteomes" id="UP000618579">
    <property type="component" value="Unassembled WGS sequence"/>
</dbReference>
<comment type="caution">
    <text evidence="2">The sequence shown here is derived from an EMBL/GenBank/DDBJ whole genome shotgun (WGS) entry which is preliminary data.</text>
</comment>
<organism evidence="2 3">
    <name type="scientific">Paenibacillus planticolens</name>
    <dbReference type="NCBI Taxonomy" id="2654976"/>
    <lineage>
        <taxon>Bacteria</taxon>
        <taxon>Bacillati</taxon>
        <taxon>Bacillota</taxon>
        <taxon>Bacilli</taxon>
        <taxon>Bacillales</taxon>
        <taxon>Paenibacillaceae</taxon>
        <taxon>Paenibacillus</taxon>
    </lineage>
</organism>
<evidence type="ECO:0000259" key="1">
    <source>
        <dbReference type="Pfam" id="PF13182"/>
    </source>
</evidence>